<protein>
    <submittedName>
        <fullName evidence="1">Uncharacterized protein</fullName>
    </submittedName>
</protein>
<reference evidence="1 2" key="1">
    <citation type="submission" date="2014-03" db="EMBL/GenBank/DDBJ databases">
        <authorList>
            <person name="Urmite Genomes U."/>
        </authorList>
    </citation>
    <scope>NUCLEOTIDE SEQUENCE [LARGE SCALE GENOMIC DNA]</scope>
    <source>
        <strain evidence="1 2">Vm-5</strain>
    </source>
</reference>
<dbReference type="Proteomes" id="UP000028875">
    <property type="component" value="Unassembled WGS sequence"/>
</dbReference>
<reference evidence="2" key="2">
    <citation type="submission" date="2014-05" db="EMBL/GenBank/DDBJ databases">
        <title>Draft genome sequence of Virgibacillus massiliensis Vm-5.</title>
        <authorList>
            <person name="Khelaifia S."/>
            <person name="Croce O."/>
            <person name="Lagier J.C."/>
            <person name="Raoult D."/>
        </authorList>
    </citation>
    <scope>NUCLEOTIDE SEQUENCE [LARGE SCALE GENOMIC DNA]</scope>
    <source>
        <strain evidence="2">Vm-5</strain>
    </source>
</reference>
<dbReference type="AlphaFoldDB" id="A0A024QI67"/>
<name>A0A024QI67_9BACI</name>
<comment type="caution">
    <text evidence="1">The sequence shown here is derived from an EMBL/GenBank/DDBJ whole genome shotgun (WGS) entry which is preliminary data.</text>
</comment>
<dbReference type="RefSeq" id="WP_038246968.1">
    <property type="nucleotide sequence ID" value="NZ_BNER01000008.1"/>
</dbReference>
<keyword evidence="2" id="KW-1185">Reference proteome</keyword>
<evidence type="ECO:0000313" key="1">
    <source>
        <dbReference type="EMBL" id="CDQ41922.1"/>
    </source>
</evidence>
<gene>
    <name evidence="1" type="ORF">BN990_04301</name>
</gene>
<dbReference type="STRING" id="1462526.BN990_04301"/>
<evidence type="ECO:0000313" key="2">
    <source>
        <dbReference type="Proteomes" id="UP000028875"/>
    </source>
</evidence>
<accession>A0A024QI67</accession>
<organism evidence="1 2">
    <name type="scientific">Virgibacillus massiliensis</name>
    <dbReference type="NCBI Taxonomy" id="1462526"/>
    <lineage>
        <taxon>Bacteria</taxon>
        <taxon>Bacillati</taxon>
        <taxon>Bacillota</taxon>
        <taxon>Bacilli</taxon>
        <taxon>Bacillales</taxon>
        <taxon>Bacillaceae</taxon>
        <taxon>Virgibacillus</taxon>
    </lineage>
</organism>
<proteinExistence type="predicted"/>
<sequence length="112" mass="13274">MNEMKLDQVSTYIDNLVPNLPRKNGKLESHIHYHSNMRAMIHDLIAESRNNEYQKKQIALYELTFMKLDALVDHCRYSPDGKVNSEWITDQVCNLLSEAEQNIDILREYKYE</sequence>
<dbReference type="EMBL" id="CCDP010000003">
    <property type="protein sequence ID" value="CDQ41922.1"/>
    <property type="molecule type" value="Genomic_DNA"/>
</dbReference>